<proteinExistence type="predicted"/>
<dbReference type="InterPro" id="IPR046960">
    <property type="entry name" value="PPR_At4g14850-like_plant"/>
</dbReference>
<dbReference type="InterPro" id="IPR011990">
    <property type="entry name" value="TPR-like_helical_dom_sf"/>
</dbReference>
<accession>A0A9D4ZCJ5</accession>
<evidence type="ECO:0000256" key="2">
    <source>
        <dbReference type="PROSITE-ProRule" id="PRU00708"/>
    </source>
</evidence>
<dbReference type="Proteomes" id="UP000886520">
    <property type="component" value="Chromosome 17"/>
</dbReference>
<dbReference type="FunFam" id="1.25.40.10:FF:000031">
    <property type="entry name" value="Pentatricopeptide repeat-containing protein mitochondrial"/>
    <property type="match status" value="1"/>
</dbReference>
<protein>
    <recommendedName>
        <fullName evidence="5">Pentatricopeptide repeat-containing protein</fullName>
    </recommendedName>
</protein>
<dbReference type="Pfam" id="PF13041">
    <property type="entry name" value="PPR_2"/>
    <property type="match status" value="4"/>
</dbReference>
<dbReference type="PROSITE" id="PS51375">
    <property type="entry name" value="PPR"/>
    <property type="match status" value="4"/>
</dbReference>
<dbReference type="FunFam" id="1.25.40.10:FF:000090">
    <property type="entry name" value="Pentatricopeptide repeat-containing protein, chloroplastic"/>
    <property type="match status" value="1"/>
</dbReference>
<dbReference type="PANTHER" id="PTHR24015">
    <property type="entry name" value="OS07G0578800 PROTEIN-RELATED"/>
    <property type="match status" value="1"/>
</dbReference>
<reference evidence="3" key="1">
    <citation type="submission" date="2021-01" db="EMBL/GenBank/DDBJ databases">
        <title>Adiantum capillus-veneris genome.</title>
        <authorList>
            <person name="Fang Y."/>
            <person name="Liao Q."/>
        </authorList>
    </citation>
    <scope>NUCLEOTIDE SEQUENCE</scope>
    <source>
        <strain evidence="3">H3</strain>
        <tissue evidence="3">Leaf</tissue>
    </source>
</reference>
<sequence length="585" mass="64538">MNMPAAGPNRKAAINWEVLTLEEALESLDPFASELSVDVLICVSHKCRKRRDLAKAHQLLGFVSRNGLETQGPLGNHLVPMLVECGSIASAREIFERSIYPNVHAWTSLISGYVQGGFYKHAWNLYRRMQASCVCINSYTLVALLKASLNLKEVQEAHLEIVEKGFENDLFVGSTLVDSYVKCGGLSEAHGVFSQMPVRSVVSWTALIAGYADNGLSEEAVDCYEQMQKQGFLPNEVTLICILKACATLRALVKGEEVHTDICQKGYCNPLLESTLVDMYAKCGSHLEAYAVLKKLSVQDVVAWNALIAGYVEYELGQEALTCFEQMQDGDVPVDAFTAVCVLKACGDTGASDKGFDVHTEIILKSFESDPFVGNTLVDMYGKCGLLVEARKVFDGLEVKDLVSWNAMLRGYGANYEGTKTLQLFECMQEHGMKPDAMTFTSVLSACSHVNCAQRGLDLFKLMSIDYAIIPTIDHFTCVVDLLARSGQLHEAEKLLGSMTGAQSKEMWLALLSACKSCSELDLGLNCFQHLIKIDPECSTPYMLMANMYANAGRWQEACKIEDFQRKICSEMGASCEFHSLVMNK</sequence>
<evidence type="ECO:0000313" key="4">
    <source>
        <dbReference type="Proteomes" id="UP000886520"/>
    </source>
</evidence>
<dbReference type="Pfam" id="PF01535">
    <property type="entry name" value="PPR"/>
    <property type="match status" value="4"/>
</dbReference>
<gene>
    <name evidence="3" type="ORF">GOP47_0018204</name>
</gene>
<dbReference type="InterPro" id="IPR002885">
    <property type="entry name" value="PPR_rpt"/>
</dbReference>
<feature type="repeat" description="PPR" evidence="2">
    <location>
        <begin position="102"/>
        <end position="136"/>
    </location>
</feature>
<dbReference type="PANTHER" id="PTHR24015:SF548">
    <property type="entry name" value="OS08G0340900 PROTEIN"/>
    <property type="match status" value="1"/>
</dbReference>
<dbReference type="AlphaFoldDB" id="A0A9D4ZCJ5"/>
<dbReference type="EMBL" id="JABFUD020000017">
    <property type="protein sequence ID" value="KAI5067676.1"/>
    <property type="molecule type" value="Genomic_DNA"/>
</dbReference>
<feature type="repeat" description="PPR" evidence="2">
    <location>
        <begin position="200"/>
        <end position="234"/>
    </location>
</feature>
<evidence type="ECO:0000256" key="1">
    <source>
        <dbReference type="ARBA" id="ARBA00022737"/>
    </source>
</evidence>
<dbReference type="GO" id="GO:0003723">
    <property type="term" value="F:RNA binding"/>
    <property type="evidence" value="ECO:0007669"/>
    <property type="project" value="InterPro"/>
</dbReference>
<keyword evidence="4" id="KW-1185">Reference proteome</keyword>
<organism evidence="3 4">
    <name type="scientific">Adiantum capillus-veneris</name>
    <name type="common">Maidenhair fern</name>
    <dbReference type="NCBI Taxonomy" id="13818"/>
    <lineage>
        <taxon>Eukaryota</taxon>
        <taxon>Viridiplantae</taxon>
        <taxon>Streptophyta</taxon>
        <taxon>Embryophyta</taxon>
        <taxon>Tracheophyta</taxon>
        <taxon>Polypodiopsida</taxon>
        <taxon>Polypodiidae</taxon>
        <taxon>Polypodiales</taxon>
        <taxon>Pteridineae</taxon>
        <taxon>Pteridaceae</taxon>
        <taxon>Vittarioideae</taxon>
        <taxon>Adiantum</taxon>
    </lineage>
</organism>
<name>A0A9D4ZCJ5_ADICA</name>
<dbReference type="GO" id="GO:0009451">
    <property type="term" value="P:RNA modification"/>
    <property type="evidence" value="ECO:0007669"/>
    <property type="project" value="InterPro"/>
</dbReference>
<feature type="repeat" description="PPR" evidence="2">
    <location>
        <begin position="300"/>
        <end position="334"/>
    </location>
</feature>
<dbReference type="Gene3D" id="1.25.40.10">
    <property type="entry name" value="Tetratricopeptide repeat domain"/>
    <property type="match status" value="5"/>
</dbReference>
<dbReference type="SUPFAM" id="SSF48452">
    <property type="entry name" value="TPR-like"/>
    <property type="match status" value="1"/>
</dbReference>
<dbReference type="Pfam" id="PF20431">
    <property type="entry name" value="E_motif"/>
    <property type="match status" value="1"/>
</dbReference>
<dbReference type="NCBIfam" id="TIGR00756">
    <property type="entry name" value="PPR"/>
    <property type="match status" value="4"/>
</dbReference>
<feature type="repeat" description="PPR" evidence="2">
    <location>
        <begin position="401"/>
        <end position="435"/>
    </location>
</feature>
<evidence type="ECO:0008006" key="5">
    <source>
        <dbReference type="Google" id="ProtNLM"/>
    </source>
</evidence>
<comment type="caution">
    <text evidence="3">The sequence shown here is derived from an EMBL/GenBank/DDBJ whole genome shotgun (WGS) entry which is preliminary data.</text>
</comment>
<dbReference type="InterPro" id="IPR046848">
    <property type="entry name" value="E_motif"/>
</dbReference>
<evidence type="ECO:0000313" key="3">
    <source>
        <dbReference type="EMBL" id="KAI5067676.1"/>
    </source>
</evidence>
<dbReference type="OrthoDB" id="1859199at2759"/>
<keyword evidence="1" id="KW-0677">Repeat</keyword>